<organism evidence="1 2">
    <name type="scientific">Raphanus sativus</name>
    <name type="common">Radish</name>
    <name type="synonym">Raphanus raphanistrum var. sativus</name>
    <dbReference type="NCBI Taxonomy" id="3726"/>
    <lineage>
        <taxon>Eukaryota</taxon>
        <taxon>Viridiplantae</taxon>
        <taxon>Streptophyta</taxon>
        <taxon>Embryophyta</taxon>
        <taxon>Tracheophyta</taxon>
        <taxon>Spermatophyta</taxon>
        <taxon>Magnoliopsida</taxon>
        <taxon>eudicotyledons</taxon>
        <taxon>Gunneridae</taxon>
        <taxon>Pentapetalae</taxon>
        <taxon>rosids</taxon>
        <taxon>malvids</taxon>
        <taxon>Brassicales</taxon>
        <taxon>Brassicaceae</taxon>
        <taxon>Brassiceae</taxon>
        <taxon>Raphanus</taxon>
    </lineage>
</organism>
<dbReference type="AlphaFoldDB" id="A0A6J0NI16"/>
<dbReference type="KEGG" id="rsz:108855155"/>
<protein>
    <submittedName>
        <fullName evidence="2">Uncharacterized protein LOC108855155</fullName>
    </submittedName>
</protein>
<evidence type="ECO:0000313" key="1">
    <source>
        <dbReference type="Proteomes" id="UP000504610"/>
    </source>
</evidence>
<reference evidence="2" key="1">
    <citation type="submission" date="2025-08" db="UniProtKB">
        <authorList>
            <consortium name="RefSeq"/>
        </authorList>
    </citation>
    <scope>IDENTIFICATION</scope>
    <source>
        <tissue evidence="2">Leaf</tissue>
    </source>
</reference>
<keyword evidence="1" id="KW-1185">Reference proteome</keyword>
<gene>
    <name evidence="2" type="primary">LOC108855155</name>
</gene>
<dbReference type="GeneID" id="108855155"/>
<dbReference type="Proteomes" id="UP000504610">
    <property type="component" value="Unplaced"/>
</dbReference>
<evidence type="ECO:0000313" key="2">
    <source>
        <dbReference type="RefSeq" id="XP_018484397.1"/>
    </source>
</evidence>
<accession>A0A6J0NI16</accession>
<name>A0A6J0NI16_RAPSA</name>
<proteinExistence type="predicted"/>
<sequence length="105" mass="12267">MDSESLRTMALLEARSEYKEMNEEDVEFDVEEELTETEAEIQTEAEVQTETQATASTQAAKPQRTIEDLFDENENVQKKQVIQELNLQHQKIEVFDRIMEVIRCV</sequence>
<dbReference type="RefSeq" id="XP_018484397.1">
    <property type="nucleotide sequence ID" value="XM_018628895.2"/>
</dbReference>